<evidence type="ECO:0000313" key="3">
    <source>
        <dbReference type="Proteomes" id="UP000316270"/>
    </source>
</evidence>
<feature type="compositionally biased region" description="Low complexity" evidence="1">
    <location>
        <begin position="60"/>
        <end position="76"/>
    </location>
</feature>
<feature type="compositionally biased region" description="Polar residues" evidence="1">
    <location>
        <begin position="222"/>
        <end position="233"/>
    </location>
</feature>
<keyword evidence="3" id="KW-1185">Reference proteome</keyword>
<dbReference type="EMBL" id="CP042185">
    <property type="protein sequence ID" value="QDS68019.1"/>
    <property type="molecule type" value="Genomic_DNA"/>
</dbReference>
<feature type="compositionally biased region" description="Basic residues" evidence="1">
    <location>
        <begin position="77"/>
        <end position="86"/>
    </location>
</feature>
<evidence type="ECO:0000256" key="1">
    <source>
        <dbReference type="SAM" id="MobiDB-lite"/>
    </source>
</evidence>
<feature type="compositionally biased region" description="Low complexity" evidence="1">
    <location>
        <begin position="205"/>
        <end position="221"/>
    </location>
</feature>
<sequence length="437" mass="47648">MEWLHAETEKIARESGSSAIVTTWLKTYEMNARKRQRDSSRWERWEATNGRAKLFPKIRANSTPSSPASNSSTMSKNKNRKSKNRARNNATATGANAVPTGGQTAPMSRAAFNHQGQPVLPLNSARVPPAFGSPSSIVARNAVPNSAPTTPISSFCRSGAVPFNSLSNHPLPSNNTLPVPCISKDTTGSLLDAIKAITHPIGSTARGGSFASSSAGQHAASFPQSLQQQPASTLQPLPAAQISAAAAPFIQRAQTIMPSSAAVCATMETPPVAPPIQPISACTGAAAIAPIEDAQIIAEAVRRQSSICPEEVVKIESDGPELPQLTRPTRQSPKIQTLERESLRQRERATGISRIQYLPESHYRSRSRTPPHDRKSLYRERDYFDTRHLSTYDHLVQPHAVRHVPQVLYDEYGNEYVRTGRRPNPYVLYEPPPSRGY</sequence>
<dbReference type="AlphaFoldDB" id="A0A517KXB3"/>
<dbReference type="STRING" id="50376.A0A517KXB3"/>
<protein>
    <submittedName>
        <fullName evidence="2">Uncharacterized protein</fullName>
    </submittedName>
</protein>
<dbReference type="OrthoDB" id="10627680at2759"/>
<feature type="compositionally biased region" description="Basic and acidic residues" evidence="1">
    <location>
        <begin position="37"/>
        <end position="46"/>
    </location>
</feature>
<feature type="compositionally biased region" description="Low complexity" evidence="1">
    <location>
        <begin position="87"/>
        <end position="97"/>
    </location>
</feature>
<feature type="region of interest" description="Disordered" evidence="1">
    <location>
        <begin position="205"/>
        <end position="234"/>
    </location>
</feature>
<accession>A0A517KXB3</accession>
<dbReference type="Proteomes" id="UP000316270">
    <property type="component" value="Chromosome 1"/>
</dbReference>
<evidence type="ECO:0000313" key="2">
    <source>
        <dbReference type="EMBL" id="QDS68019.1"/>
    </source>
</evidence>
<feature type="region of interest" description="Disordered" evidence="1">
    <location>
        <begin position="31"/>
        <end position="108"/>
    </location>
</feature>
<reference evidence="2 3" key="1">
    <citation type="submission" date="2019-07" db="EMBL/GenBank/DDBJ databases">
        <title>Finished genome of Venturia effusa.</title>
        <authorList>
            <person name="Young C.A."/>
            <person name="Cox M.P."/>
            <person name="Ganley A.R.D."/>
            <person name="David W.J."/>
        </authorList>
    </citation>
    <scope>NUCLEOTIDE SEQUENCE [LARGE SCALE GENOMIC DNA]</scope>
    <source>
        <strain evidence="3">albino</strain>
    </source>
</reference>
<name>A0A517KXB3_9PEZI</name>
<gene>
    <name evidence="2" type="ORF">FKW77_009463</name>
</gene>
<organism evidence="2 3">
    <name type="scientific">Venturia effusa</name>
    <dbReference type="NCBI Taxonomy" id="50376"/>
    <lineage>
        <taxon>Eukaryota</taxon>
        <taxon>Fungi</taxon>
        <taxon>Dikarya</taxon>
        <taxon>Ascomycota</taxon>
        <taxon>Pezizomycotina</taxon>
        <taxon>Dothideomycetes</taxon>
        <taxon>Pleosporomycetidae</taxon>
        <taxon>Venturiales</taxon>
        <taxon>Venturiaceae</taxon>
        <taxon>Venturia</taxon>
    </lineage>
</organism>
<proteinExistence type="predicted"/>